<keyword evidence="9" id="KW-1185">Reference proteome</keyword>
<comment type="caution">
    <text evidence="8">The sequence shown here is derived from an EMBL/GenBank/DDBJ whole genome shotgun (WGS) entry which is preliminary data.</text>
</comment>
<dbReference type="EMBL" id="JAEPRD010000114">
    <property type="protein sequence ID" value="KAG2198266.1"/>
    <property type="molecule type" value="Genomic_DNA"/>
</dbReference>
<evidence type="ECO:0000256" key="5">
    <source>
        <dbReference type="ARBA" id="ARBA00023136"/>
    </source>
</evidence>
<organism evidence="8 9">
    <name type="scientific">Mucor saturninus</name>
    <dbReference type="NCBI Taxonomy" id="64648"/>
    <lineage>
        <taxon>Eukaryota</taxon>
        <taxon>Fungi</taxon>
        <taxon>Fungi incertae sedis</taxon>
        <taxon>Mucoromycota</taxon>
        <taxon>Mucoromycotina</taxon>
        <taxon>Mucoromycetes</taxon>
        <taxon>Mucorales</taxon>
        <taxon>Mucorineae</taxon>
        <taxon>Mucoraceae</taxon>
        <taxon>Mucor</taxon>
    </lineage>
</organism>
<evidence type="ECO:0000259" key="7">
    <source>
        <dbReference type="PROSITE" id="PS50850"/>
    </source>
</evidence>
<feature type="transmembrane region" description="Helical" evidence="6">
    <location>
        <begin position="374"/>
        <end position="395"/>
    </location>
</feature>
<proteinExistence type="predicted"/>
<evidence type="ECO:0000256" key="2">
    <source>
        <dbReference type="ARBA" id="ARBA00022448"/>
    </source>
</evidence>
<feature type="transmembrane region" description="Helical" evidence="6">
    <location>
        <begin position="345"/>
        <end position="362"/>
    </location>
</feature>
<dbReference type="FunFam" id="1.20.1250.20:FF:000013">
    <property type="entry name" value="MFS general substrate transporter"/>
    <property type="match status" value="1"/>
</dbReference>
<dbReference type="CDD" id="cd17327">
    <property type="entry name" value="MFS_FEN2_like"/>
    <property type="match status" value="1"/>
</dbReference>
<feature type="transmembrane region" description="Helical" evidence="6">
    <location>
        <begin position="321"/>
        <end position="338"/>
    </location>
</feature>
<dbReference type="InterPro" id="IPR011701">
    <property type="entry name" value="MFS"/>
</dbReference>
<sequence length="495" mass="54605">MTEVKQETKHFEKQDISEIDDVEHSIESEISGFIAPTAAEEKAVMWKLDRRIIPFLGLLYLCSFLDRVNIGNAKLAGITKDLSISSGDYNIALSLFFVGYVLFEVPSNMILKFIGPSKWIPIVMIAWGTVMAAMAACTNTAGLLAARFFLGLTEAGLFPGVIFYLTLWYKRGEQATRVAFFFSCSTLAGAFGGVLAYGIMQMEGVRGLHGWQWIFILESIPTLLFAFISYFYLPDFPENSKFINDREREIVIHRLREDAGPSVETHFSWKQFRAAFTDYRVYVHALIYICGATPLYSLSLFLPSIISEMGFTSLTAQVMSAPPYAIACVFTIVVAMHADKKRERGLHVALPALLGAIGYALLVGLKDAGPAGRYVAACITVTGVFGHIPAMLSWFTSNIGGHTKRGAAVAFIISIGNIGGIIGGQMYRAEDAPKYVIGNSAALGLMVAVFLISLGLKYDLDRENARRDNLTEEEFNQEAEGDDLCDKHPAFRYLS</sequence>
<evidence type="ECO:0000256" key="3">
    <source>
        <dbReference type="ARBA" id="ARBA00022692"/>
    </source>
</evidence>
<dbReference type="GO" id="GO:0022857">
    <property type="term" value="F:transmembrane transporter activity"/>
    <property type="evidence" value="ECO:0007669"/>
    <property type="project" value="InterPro"/>
</dbReference>
<protein>
    <recommendedName>
        <fullName evidence="7">Major facilitator superfamily (MFS) profile domain-containing protein</fullName>
    </recommendedName>
</protein>
<evidence type="ECO:0000256" key="4">
    <source>
        <dbReference type="ARBA" id="ARBA00022989"/>
    </source>
</evidence>
<dbReference type="OrthoDB" id="2985014at2759"/>
<feature type="transmembrane region" description="Helical" evidence="6">
    <location>
        <begin position="435"/>
        <end position="456"/>
    </location>
</feature>
<keyword evidence="2" id="KW-0813">Transport</keyword>
<dbReference type="PANTHER" id="PTHR43791:SF19">
    <property type="entry name" value="TRANSPORTER, PUTATIVE (AFU_ORTHOLOGUE AFUA_1G01812)-RELATED"/>
    <property type="match status" value="1"/>
</dbReference>
<feature type="transmembrane region" description="Helical" evidence="6">
    <location>
        <begin position="281"/>
        <end position="301"/>
    </location>
</feature>
<keyword evidence="5 6" id="KW-0472">Membrane</keyword>
<keyword evidence="3 6" id="KW-0812">Transmembrane</keyword>
<feature type="transmembrane region" description="Helical" evidence="6">
    <location>
        <begin position="407"/>
        <end position="429"/>
    </location>
</feature>
<dbReference type="InterPro" id="IPR020846">
    <property type="entry name" value="MFS_dom"/>
</dbReference>
<dbReference type="InterPro" id="IPR036259">
    <property type="entry name" value="MFS_trans_sf"/>
</dbReference>
<dbReference type="Pfam" id="PF07690">
    <property type="entry name" value="MFS_1"/>
    <property type="match status" value="1"/>
</dbReference>
<comment type="subcellular location">
    <subcellularLocation>
        <location evidence="1">Membrane</location>
        <topology evidence="1">Multi-pass membrane protein</topology>
    </subcellularLocation>
</comment>
<dbReference type="AlphaFoldDB" id="A0A8H7QT64"/>
<feature type="domain" description="Major facilitator superfamily (MFS) profile" evidence="7">
    <location>
        <begin position="52"/>
        <end position="456"/>
    </location>
</feature>
<dbReference type="PROSITE" id="PS50850">
    <property type="entry name" value="MFS"/>
    <property type="match status" value="1"/>
</dbReference>
<evidence type="ECO:0000313" key="8">
    <source>
        <dbReference type="EMBL" id="KAG2198266.1"/>
    </source>
</evidence>
<gene>
    <name evidence="8" type="ORF">INT47_004350</name>
</gene>
<dbReference type="SUPFAM" id="SSF103473">
    <property type="entry name" value="MFS general substrate transporter"/>
    <property type="match status" value="1"/>
</dbReference>
<name>A0A8H7QT64_9FUNG</name>
<evidence type="ECO:0000256" key="1">
    <source>
        <dbReference type="ARBA" id="ARBA00004141"/>
    </source>
</evidence>
<feature type="transmembrane region" description="Helical" evidence="6">
    <location>
        <begin position="119"/>
        <end position="142"/>
    </location>
</feature>
<keyword evidence="4 6" id="KW-1133">Transmembrane helix</keyword>
<dbReference type="Proteomes" id="UP000603453">
    <property type="component" value="Unassembled WGS sequence"/>
</dbReference>
<feature type="transmembrane region" description="Helical" evidence="6">
    <location>
        <begin position="148"/>
        <end position="167"/>
    </location>
</feature>
<feature type="transmembrane region" description="Helical" evidence="6">
    <location>
        <begin position="179"/>
        <end position="199"/>
    </location>
</feature>
<feature type="transmembrane region" description="Helical" evidence="6">
    <location>
        <begin position="211"/>
        <end position="233"/>
    </location>
</feature>
<evidence type="ECO:0000313" key="9">
    <source>
        <dbReference type="Proteomes" id="UP000603453"/>
    </source>
</evidence>
<accession>A0A8H7QT64</accession>
<feature type="transmembrane region" description="Helical" evidence="6">
    <location>
        <begin position="90"/>
        <end position="107"/>
    </location>
</feature>
<dbReference type="Gene3D" id="1.20.1250.20">
    <property type="entry name" value="MFS general substrate transporter like domains"/>
    <property type="match status" value="2"/>
</dbReference>
<dbReference type="FunFam" id="1.20.1250.20:FF:000034">
    <property type="entry name" value="MFS general substrate transporter"/>
    <property type="match status" value="1"/>
</dbReference>
<evidence type="ECO:0000256" key="6">
    <source>
        <dbReference type="SAM" id="Phobius"/>
    </source>
</evidence>
<reference evidence="8" key="1">
    <citation type="submission" date="2020-12" db="EMBL/GenBank/DDBJ databases">
        <title>Metabolic potential, ecology and presence of endohyphal bacteria is reflected in genomic diversity of Mucoromycotina.</title>
        <authorList>
            <person name="Muszewska A."/>
            <person name="Okrasinska A."/>
            <person name="Steczkiewicz K."/>
            <person name="Drgas O."/>
            <person name="Orlowska M."/>
            <person name="Perlinska-Lenart U."/>
            <person name="Aleksandrzak-Piekarczyk T."/>
            <person name="Szatraj K."/>
            <person name="Zielenkiewicz U."/>
            <person name="Pilsyk S."/>
            <person name="Malc E."/>
            <person name="Mieczkowski P."/>
            <person name="Kruszewska J.S."/>
            <person name="Biernat P."/>
            <person name="Pawlowska J."/>
        </authorList>
    </citation>
    <scope>NUCLEOTIDE SEQUENCE</scope>
    <source>
        <strain evidence="8">WA0000017839</strain>
    </source>
</reference>
<feature type="transmembrane region" description="Helical" evidence="6">
    <location>
        <begin position="52"/>
        <end position="70"/>
    </location>
</feature>
<dbReference type="PANTHER" id="PTHR43791">
    <property type="entry name" value="PERMEASE-RELATED"/>
    <property type="match status" value="1"/>
</dbReference>
<dbReference type="GO" id="GO:0016020">
    <property type="term" value="C:membrane"/>
    <property type="evidence" value="ECO:0007669"/>
    <property type="project" value="UniProtKB-SubCell"/>
</dbReference>